<evidence type="ECO:0000313" key="2">
    <source>
        <dbReference type="EMBL" id="KZV99058.1"/>
    </source>
</evidence>
<dbReference type="InParanoid" id="A0A165MCC2"/>
<keyword evidence="3" id="KW-1185">Reference proteome</keyword>
<keyword evidence="1" id="KW-0472">Membrane</keyword>
<sequence length="167" mass="18727">MCGIFILGALVLEAHLGLVVFRRSRSRRMTELPRYFNLQLTLYTIYAVLTIIASLLLLFSKTLIPFIFMSTLPLVVYLLFGTGPDILRIWFCCASRERGKALDSADSTELSSISRKERGATVRDKSMPQLRVILIPYLPAAHAVTHESLLHHVHNSLGNDSRISISA</sequence>
<reference evidence="2 3" key="1">
    <citation type="journal article" date="2016" name="Mol. Biol. Evol.">
        <title>Comparative Genomics of Early-Diverging Mushroom-Forming Fungi Provides Insights into the Origins of Lignocellulose Decay Capabilities.</title>
        <authorList>
            <person name="Nagy L.G."/>
            <person name="Riley R."/>
            <person name="Tritt A."/>
            <person name="Adam C."/>
            <person name="Daum C."/>
            <person name="Floudas D."/>
            <person name="Sun H."/>
            <person name="Yadav J.S."/>
            <person name="Pangilinan J."/>
            <person name="Larsson K.H."/>
            <person name="Matsuura K."/>
            <person name="Barry K."/>
            <person name="Labutti K."/>
            <person name="Kuo R."/>
            <person name="Ohm R.A."/>
            <person name="Bhattacharya S.S."/>
            <person name="Shirouzu T."/>
            <person name="Yoshinaga Y."/>
            <person name="Martin F.M."/>
            <person name="Grigoriev I.V."/>
            <person name="Hibbett D.S."/>
        </authorList>
    </citation>
    <scope>NUCLEOTIDE SEQUENCE [LARGE SCALE GENOMIC DNA]</scope>
    <source>
        <strain evidence="2 3">HHB12029</strain>
    </source>
</reference>
<feature type="transmembrane region" description="Helical" evidence="1">
    <location>
        <begin position="40"/>
        <end position="59"/>
    </location>
</feature>
<dbReference type="EMBL" id="KV425913">
    <property type="protein sequence ID" value="KZV99058.1"/>
    <property type="molecule type" value="Genomic_DNA"/>
</dbReference>
<accession>A0A165MCC2</accession>
<proteinExistence type="predicted"/>
<dbReference type="Proteomes" id="UP000077266">
    <property type="component" value="Unassembled WGS sequence"/>
</dbReference>
<keyword evidence="1" id="KW-0812">Transmembrane</keyword>
<dbReference type="OrthoDB" id="3232296at2759"/>
<dbReference type="AlphaFoldDB" id="A0A165MCC2"/>
<evidence type="ECO:0000256" key="1">
    <source>
        <dbReference type="SAM" id="Phobius"/>
    </source>
</evidence>
<gene>
    <name evidence="2" type="ORF">EXIGLDRAFT_267866</name>
</gene>
<keyword evidence="1" id="KW-1133">Transmembrane helix</keyword>
<organism evidence="2 3">
    <name type="scientific">Exidia glandulosa HHB12029</name>
    <dbReference type="NCBI Taxonomy" id="1314781"/>
    <lineage>
        <taxon>Eukaryota</taxon>
        <taxon>Fungi</taxon>
        <taxon>Dikarya</taxon>
        <taxon>Basidiomycota</taxon>
        <taxon>Agaricomycotina</taxon>
        <taxon>Agaricomycetes</taxon>
        <taxon>Auriculariales</taxon>
        <taxon>Exidiaceae</taxon>
        <taxon>Exidia</taxon>
    </lineage>
</organism>
<feature type="transmembrane region" description="Helical" evidence="1">
    <location>
        <begin position="66"/>
        <end position="91"/>
    </location>
</feature>
<evidence type="ECO:0000313" key="3">
    <source>
        <dbReference type="Proteomes" id="UP000077266"/>
    </source>
</evidence>
<protein>
    <submittedName>
        <fullName evidence="2">Uncharacterized protein</fullName>
    </submittedName>
</protein>
<name>A0A165MCC2_EXIGL</name>